<dbReference type="InterPro" id="IPR001986">
    <property type="entry name" value="Enolpyruvate_Tfrase_dom"/>
</dbReference>
<feature type="binding site" evidence="7">
    <location>
        <position position="24"/>
    </location>
    <ligand>
        <name>3-phosphoshikimate</name>
        <dbReference type="ChEBI" id="CHEBI:145989"/>
    </ligand>
</feature>
<comment type="caution">
    <text evidence="7">Lacks conserved residue(s) required for the propagation of feature annotation.</text>
</comment>
<keyword evidence="3 7" id="KW-0028">Amino-acid biosynthesis</keyword>
<evidence type="ECO:0000313" key="9">
    <source>
        <dbReference type="EMBL" id="MDR7192445.1"/>
    </source>
</evidence>
<dbReference type="PROSITE" id="PS00104">
    <property type="entry name" value="EPSP_SYNTHASE_1"/>
    <property type="match status" value="1"/>
</dbReference>
<dbReference type="NCBIfam" id="TIGR01356">
    <property type="entry name" value="aroA"/>
    <property type="match status" value="1"/>
</dbReference>
<dbReference type="InterPro" id="IPR023193">
    <property type="entry name" value="EPSP_synthase_CS"/>
</dbReference>
<gene>
    <name evidence="7" type="primary">aroA</name>
    <name evidence="9" type="ORF">J2W68_001159</name>
</gene>
<dbReference type="HAMAP" id="MF_00210">
    <property type="entry name" value="EPSP_synth"/>
    <property type="match status" value="1"/>
</dbReference>
<evidence type="ECO:0000259" key="8">
    <source>
        <dbReference type="Pfam" id="PF00275"/>
    </source>
</evidence>
<comment type="similarity">
    <text evidence="2 7">Belongs to the EPSP synthase family.</text>
</comment>
<feature type="binding site" evidence="7">
    <location>
        <position position="349"/>
    </location>
    <ligand>
        <name>phosphoenolpyruvate</name>
        <dbReference type="ChEBI" id="CHEBI:58702"/>
    </ligand>
</feature>
<evidence type="ECO:0000256" key="3">
    <source>
        <dbReference type="ARBA" id="ARBA00022605"/>
    </source>
</evidence>
<dbReference type="InterPro" id="IPR006264">
    <property type="entry name" value="EPSP_synthase"/>
</dbReference>
<sequence>MSEASWIAAPGAPLRGEVRVPGDKSVSHRAIMLAALADGTSRIEGFLEGEDARATEAIFRRLGVAIETPAPGVRIVHGVGIDGLRAADGPLDCGNAGTGMRLIAGLLAGQTFDSTLVGDASLSKRPMRRVTEPLATMGARIDTGEGGVPPLQVHGGTSLTGIDFDNVLASAQVKSCLLLAGLYADGETVVHEARPTRDYTERMLAAFGWPIEFAPGIARLRGGHRLRPTDVRVPADFSSAAFFLVAASLVPGSDLLLRRVGMNPRRTGLLHVLRLMGADIVESDAGEEGGEPVADLRVRYAPLRGIDVPEQHVPDMIDEFPALFVAAACATGVTRVSGAHELRVKESDRIATMAAGLRALDVAIEEAPDGATITGRADGFGGGRVDSHGDHRIAMSFAIAGQRSRGEVVIDDTANVATSFPGFLELAETAGFSLRTG</sequence>
<dbReference type="CDD" id="cd01556">
    <property type="entry name" value="EPSP_synthase"/>
    <property type="match status" value="1"/>
</dbReference>
<feature type="binding site" evidence="7">
    <location>
        <position position="97"/>
    </location>
    <ligand>
        <name>phosphoenolpyruvate</name>
        <dbReference type="ChEBI" id="CHEBI:58702"/>
    </ligand>
</feature>
<comment type="subunit">
    <text evidence="7">Monomer.</text>
</comment>
<proteinExistence type="inferred from homology"/>
<keyword evidence="5 7" id="KW-0057">Aromatic amino acid biosynthesis</keyword>
<dbReference type="InterPro" id="IPR036968">
    <property type="entry name" value="Enolpyruvate_Tfrase_sf"/>
</dbReference>
<dbReference type="InterPro" id="IPR013792">
    <property type="entry name" value="RNA3'P_cycl/enolpyr_Trfase_a/b"/>
</dbReference>
<feature type="binding site" evidence="7">
    <location>
        <position position="24"/>
    </location>
    <ligand>
        <name>phosphoenolpyruvate</name>
        <dbReference type="ChEBI" id="CHEBI:58702"/>
    </ligand>
</feature>
<feature type="binding site" evidence="7">
    <location>
        <position position="172"/>
    </location>
    <ligand>
        <name>3-phosphoshikimate</name>
        <dbReference type="ChEBI" id="CHEBI:145989"/>
    </ligand>
</feature>
<comment type="pathway">
    <text evidence="1 7">Metabolic intermediate biosynthesis; chorismate biosynthesis; chorismate from D-erythrose 4-phosphate and phosphoenolpyruvate: step 6/7.</text>
</comment>
<dbReference type="PANTHER" id="PTHR21090:SF5">
    <property type="entry name" value="PENTAFUNCTIONAL AROM POLYPEPTIDE"/>
    <property type="match status" value="1"/>
</dbReference>
<accession>A0ABU1XUM0</accession>
<protein>
    <recommendedName>
        <fullName evidence="7">3-phosphoshikimate 1-carboxyvinyltransferase</fullName>
        <ecNumber evidence="7">2.5.1.19</ecNumber>
    </recommendedName>
    <alternativeName>
        <fullName evidence="7">5-enolpyruvylshikimate-3-phosphate synthase</fullName>
        <shortName evidence="7">EPSP synthase</shortName>
        <shortName evidence="7">EPSPS</shortName>
    </alternativeName>
</protein>
<evidence type="ECO:0000256" key="2">
    <source>
        <dbReference type="ARBA" id="ARBA00009948"/>
    </source>
</evidence>
<dbReference type="Pfam" id="PF00275">
    <property type="entry name" value="EPSP_synthase"/>
    <property type="match status" value="1"/>
</dbReference>
<feature type="binding site" evidence="7">
    <location>
        <position position="345"/>
    </location>
    <ligand>
        <name>3-phosphoshikimate</name>
        <dbReference type="ChEBI" id="CHEBI:145989"/>
    </ligand>
</feature>
<feature type="binding site" evidence="7">
    <location>
        <position position="170"/>
    </location>
    <ligand>
        <name>3-phosphoshikimate</name>
        <dbReference type="ChEBI" id="CHEBI:145989"/>
    </ligand>
</feature>
<comment type="function">
    <text evidence="7">Catalyzes the transfer of the enolpyruvyl moiety of phosphoenolpyruvate (PEP) to the 5-hydroxyl of shikimate-3-phosphate (S3P) to produce enolpyruvyl shikimate-3-phosphate and inorganic phosphate.</text>
</comment>
<evidence type="ECO:0000256" key="5">
    <source>
        <dbReference type="ARBA" id="ARBA00023141"/>
    </source>
</evidence>
<evidence type="ECO:0000256" key="4">
    <source>
        <dbReference type="ARBA" id="ARBA00022679"/>
    </source>
</evidence>
<dbReference type="EC" id="2.5.1.19" evidence="7"/>
<feature type="binding site" evidence="7">
    <location>
        <position position="29"/>
    </location>
    <ligand>
        <name>3-phosphoshikimate</name>
        <dbReference type="ChEBI" id="CHEBI:145989"/>
    </ligand>
</feature>
<dbReference type="GO" id="GO:0003866">
    <property type="term" value="F:3-phosphoshikimate 1-carboxyvinyltransferase activity"/>
    <property type="evidence" value="ECO:0007669"/>
    <property type="project" value="UniProtKB-EC"/>
</dbReference>
<dbReference type="Gene3D" id="3.65.10.10">
    <property type="entry name" value="Enolpyruvate transferase domain"/>
    <property type="match status" value="2"/>
</dbReference>
<comment type="caution">
    <text evidence="9">The sequence shown here is derived from an EMBL/GenBank/DDBJ whole genome shotgun (WGS) entry which is preliminary data.</text>
</comment>
<keyword evidence="4 7" id="KW-0808">Transferase</keyword>
<reference evidence="9 10" key="1">
    <citation type="submission" date="2023-07" db="EMBL/GenBank/DDBJ databases">
        <title>Sorghum-associated microbial communities from plants grown in Nebraska, USA.</title>
        <authorList>
            <person name="Schachtman D."/>
        </authorList>
    </citation>
    <scope>NUCLEOTIDE SEQUENCE [LARGE SCALE GENOMIC DNA]</scope>
    <source>
        <strain evidence="9 10">4099</strain>
    </source>
</reference>
<dbReference type="SUPFAM" id="SSF55205">
    <property type="entry name" value="EPT/RTPC-like"/>
    <property type="match status" value="1"/>
</dbReference>
<feature type="binding site" evidence="7">
    <location>
        <position position="318"/>
    </location>
    <ligand>
        <name>3-phosphoshikimate</name>
        <dbReference type="ChEBI" id="CHEBI:145989"/>
    </ligand>
</feature>
<dbReference type="RefSeq" id="WP_310233537.1">
    <property type="nucleotide sequence ID" value="NZ_JAVDWO010000004.1"/>
</dbReference>
<feature type="binding site" evidence="7">
    <location>
        <position position="392"/>
    </location>
    <ligand>
        <name>phosphoenolpyruvate</name>
        <dbReference type="ChEBI" id="CHEBI:58702"/>
    </ligand>
</feature>
<dbReference type="PANTHER" id="PTHR21090">
    <property type="entry name" value="AROM/DEHYDROQUINATE SYNTHASE"/>
    <property type="match status" value="1"/>
</dbReference>
<evidence type="ECO:0000256" key="7">
    <source>
        <dbReference type="HAMAP-Rule" id="MF_00210"/>
    </source>
</evidence>
<feature type="domain" description="Enolpyruvate transferase" evidence="8">
    <location>
        <begin position="10"/>
        <end position="425"/>
    </location>
</feature>
<evidence type="ECO:0000313" key="10">
    <source>
        <dbReference type="Proteomes" id="UP001256588"/>
    </source>
</evidence>
<feature type="active site" description="Proton acceptor" evidence="7">
    <location>
        <position position="318"/>
    </location>
</feature>
<evidence type="ECO:0000256" key="6">
    <source>
        <dbReference type="ARBA" id="ARBA00044633"/>
    </source>
</evidence>
<feature type="binding site" evidence="7">
    <location>
        <position position="25"/>
    </location>
    <ligand>
        <name>3-phosphoshikimate</name>
        <dbReference type="ChEBI" id="CHEBI:145989"/>
    </ligand>
</feature>
<dbReference type="EMBL" id="JAVDWO010000004">
    <property type="protein sequence ID" value="MDR7192445.1"/>
    <property type="molecule type" value="Genomic_DNA"/>
</dbReference>
<comment type="subcellular location">
    <subcellularLocation>
        <location evidence="7">Cytoplasm</location>
    </subcellularLocation>
</comment>
<feature type="binding site" evidence="7">
    <location>
        <position position="172"/>
    </location>
    <ligand>
        <name>phosphoenolpyruvate</name>
        <dbReference type="ChEBI" id="CHEBI:58702"/>
    </ligand>
</feature>
<feature type="binding site" evidence="7">
    <location>
        <position position="125"/>
    </location>
    <ligand>
        <name>phosphoenolpyruvate</name>
        <dbReference type="ChEBI" id="CHEBI:58702"/>
    </ligand>
</feature>
<dbReference type="PIRSF" id="PIRSF000505">
    <property type="entry name" value="EPSPS"/>
    <property type="match status" value="1"/>
</dbReference>
<comment type="catalytic activity">
    <reaction evidence="6">
        <text>3-phosphoshikimate + phosphoenolpyruvate = 5-O-(1-carboxyvinyl)-3-phosphoshikimate + phosphate</text>
        <dbReference type="Rhea" id="RHEA:21256"/>
        <dbReference type="ChEBI" id="CHEBI:43474"/>
        <dbReference type="ChEBI" id="CHEBI:57701"/>
        <dbReference type="ChEBI" id="CHEBI:58702"/>
        <dbReference type="ChEBI" id="CHEBI:145989"/>
        <dbReference type="EC" id="2.5.1.19"/>
    </reaction>
    <physiologicalReaction direction="left-to-right" evidence="6">
        <dbReference type="Rhea" id="RHEA:21257"/>
    </physiologicalReaction>
</comment>
<organism evidence="9 10">
    <name type="scientific">Luteimonas terrae</name>
    <dbReference type="NCBI Taxonomy" id="1530191"/>
    <lineage>
        <taxon>Bacteria</taxon>
        <taxon>Pseudomonadati</taxon>
        <taxon>Pseudomonadota</taxon>
        <taxon>Gammaproteobacteria</taxon>
        <taxon>Lysobacterales</taxon>
        <taxon>Lysobacteraceae</taxon>
        <taxon>Luteimonas</taxon>
    </lineage>
</organism>
<dbReference type="Proteomes" id="UP001256588">
    <property type="component" value="Unassembled WGS sequence"/>
</dbReference>
<name>A0ABU1XUM0_9GAMM</name>
<keyword evidence="7" id="KW-0963">Cytoplasm</keyword>
<keyword evidence="10" id="KW-1185">Reference proteome</keyword>
<evidence type="ECO:0000256" key="1">
    <source>
        <dbReference type="ARBA" id="ARBA00004811"/>
    </source>
</evidence>